<feature type="compositionally biased region" description="Polar residues" evidence="1">
    <location>
        <begin position="645"/>
        <end position="660"/>
    </location>
</feature>
<feature type="region of interest" description="Disordered" evidence="1">
    <location>
        <begin position="90"/>
        <end position="116"/>
    </location>
</feature>
<dbReference type="AlphaFoldDB" id="A0A0G4IAF9"/>
<feature type="compositionally biased region" description="Low complexity" evidence="1">
    <location>
        <begin position="91"/>
        <end position="106"/>
    </location>
</feature>
<proteinExistence type="predicted"/>
<feature type="region of interest" description="Disordered" evidence="1">
    <location>
        <begin position="377"/>
        <end position="399"/>
    </location>
</feature>
<evidence type="ECO:0000313" key="2">
    <source>
        <dbReference type="EMBL" id="CEM54060.1"/>
    </source>
</evidence>
<feature type="compositionally biased region" description="Basic and acidic residues" evidence="1">
    <location>
        <begin position="25"/>
        <end position="39"/>
    </location>
</feature>
<sequence length="905" mass="99513">MMRPPSTDSRSRTTTATDLPLSQGEENKRRRQENVEGHRSGQGQRGDGNLKGGRRGAVFADGEHEAHLCLSNRSVETGDGRSLWTGVSVWQPSESSQDTQSSPSTQIVPLNPTREDLNEAARTTENVLEERKGLDAGLGEVTSSSSGTGQGGNETETAIERQKETVFPPPFEQRQVTEWVKTLSRENRTQAGVWRQVGRQLRRAVATLRPLETVEMLEALAKAKWNENRTVRALVECLLDFGPLCPQALQIRGVRSLGSFQCLLESGGKEGGERIDGASFYDVQKDEKCQEEIEQDEEGKKEAEWREWVCRSLRRLVLCSLSGNGSGQRRERIHLASLWGSDCIVALERLGALDTASFLAALQLTLLNRARDRHFVKQEETRKEEEESGLRGTGKHTEALRKKMAERREKQDRERVRQAVGLAEVAGRLLRSFAPDPSLHPGLVGLSLSPSAFHTTTPSSSALRVNEDPDPSLLTYGRVERGETERQNYRAEEARETASVSRKDRSPSLSLGSLLLQMRQAAWFLRRETRAVLRGATGEDSARLLIAWTRIDSSIYLAMLKEEEEENRCDSSASRDREERARERDREREKAAAFHRLLMSRIPPGLCRSLPHMAADLLVALSLVPPPQQRQDAAFSIPVGAETGSLDQGKTTQQAATSDGGSDVDWPSSDASSFLLPDSILPPRHHRPSDETGGHSSGRARKVEGAKWQQTEVHVKGGQRQLNEAKPSAQPHRREEEDQESVGGGGSGDPRRKFLPGTISGLLSSLTTGECSGLKDATVLLCSLSLLRCRHDYLESRLVLSGLGALPASPPDAVVCFFVAVLLGCSPEVKRWALEKEGVKERLAEAARTVGVLEEPTRGREDKLAERIEAGSGASKEGIAGSILGFSRRNVRSLLDNAGCGTTTQ</sequence>
<dbReference type="EMBL" id="CDMZ01005752">
    <property type="protein sequence ID" value="CEM54060.1"/>
    <property type="molecule type" value="Genomic_DNA"/>
</dbReference>
<evidence type="ECO:0000256" key="1">
    <source>
        <dbReference type="SAM" id="MobiDB-lite"/>
    </source>
</evidence>
<feature type="region of interest" description="Disordered" evidence="1">
    <location>
        <begin position="566"/>
        <end position="588"/>
    </location>
</feature>
<feature type="compositionally biased region" description="Basic and acidic residues" evidence="1">
    <location>
        <begin position="573"/>
        <end position="588"/>
    </location>
</feature>
<feature type="compositionally biased region" description="Low complexity" evidence="1">
    <location>
        <begin position="1"/>
        <end position="18"/>
    </location>
</feature>
<dbReference type="VEuPathDB" id="CryptoDB:Cvel_12478"/>
<accession>A0A0G4IAF9</accession>
<protein>
    <submittedName>
        <fullName evidence="2">Uncharacterized protein</fullName>
    </submittedName>
</protein>
<feature type="region of interest" description="Disordered" evidence="1">
    <location>
        <begin position="1"/>
        <end position="56"/>
    </location>
</feature>
<feature type="compositionally biased region" description="Basic and acidic residues" evidence="1">
    <location>
        <begin position="478"/>
        <end position="506"/>
    </location>
</feature>
<feature type="region of interest" description="Disordered" evidence="1">
    <location>
        <begin position="455"/>
        <end position="506"/>
    </location>
</feature>
<reference evidence="2" key="1">
    <citation type="submission" date="2014-11" db="EMBL/GenBank/DDBJ databases">
        <authorList>
            <person name="Otto D Thomas"/>
            <person name="Naeem Raeece"/>
        </authorList>
    </citation>
    <scope>NUCLEOTIDE SEQUENCE</scope>
</reference>
<name>A0A0G4IAF9_9ALVE</name>
<gene>
    <name evidence="2" type="ORF">Cvel_12478</name>
</gene>
<organism evidence="2">
    <name type="scientific">Chromera velia CCMP2878</name>
    <dbReference type="NCBI Taxonomy" id="1169474"/>
    <lineage>
        <taxon>Eukaryota</taxon>
        <taxon>Sar</taxon>
        <taxon>Alveolata</taxon>
        <taxon>Colpodellida</taxon>
        <taxon>Chromeraceae</taxon>
        <taxon>Chromera</taxon>
    </lineage>
</organism>
<feature type="region of interest" description="Disordered" evidence="1">
    <location>
        <begin position="641"/>
        <end position="754"/>
    </location>
</feature>